<dbReference type="InterPro" id="IPR016169">
    <property type="entry name" value="FAD-bd_PCMH_sub2"/>
</dbReference>
<sequence>MLSKTISPAALLSLLMLDGVNGRAPSVRNDTQSLSGFAPRAPWCFVLPTCAVEVSQALTAIRSAGNGAGDWHVAIRSGGHGTRHQNSLEQGVIVDLSRLNATKYDAATRIASIGPGARWGEVYASLEEHGVLVTGGREGVVGVGGLLLGGGVSWHTARTGFACDSIVNYEVVLASGEIINANATSHSDLFRALKGGSSNFGIVTNFQLNTFPASNLVVGRRSIDIEHIDAVIDAVAGFTDLDQSHSDNALLTAMQYRPDTETTTISVTEINTLNRANSTAFDAMNRIPTLAPATTQSMTLSQSANSSALGGIVRSAGAGPVTIANDPRVMRYCAEQHASLVEDLKAALGPKNFSTILDFQPLASYVADIGMQKGGNMLGLDRNPRNRVLFAAGAILTTPSSADQFPQVYQKVSALVQRIEAFARSLGSLDEFQYLAYADASQDPIGGYGAANVKHIRDAAKRYDPEGFFQHRGMRISKPMTPSDKGDLLQCGLLQVSLDDLNDQYAKFLGLIPHEDVTPQARHILWSWVHNSDQWMRDEPWSCDVDSRTKPPRVRMIYQEAISIMRGTPALREMASAPRGSIPDRYKWGDFYALSYEWGDPNRRAPISVNGVVTHVTRNLQEALTNIFNTGREAQDYKETILLWADAICINQQDVLERNSQIRLMEQIYSQALKVWTWTGPGSELHPALALAQRVGEINAMSCDKGQHKRELNNLFVQGNLLGLRVLDEIASRSYWSRLWIIQEQLLGSLSSIIYFGAEYCSVKDFIGAISAMRSFYRDIDNLVDGNESQPPPRLGLMLQSRLTDLYEDCKKGLGLWSLLDLLLTGNLARQKDERDKIYGILSMVDPSIRNAVEVDYSKPYLAVYRDFTLCILEKTGRLEVICQLTGNTRRKLGCLDIGEGLDGDTKELHPPSWVPDWSLPMESGGSSNENSLTELITWTHDGLATTHLPQNESDMNCLTCRGFLIDTIDGLGCS</sequence>
<dbReference type="SUPFAM" id="SSF56176">
    <property type="entry name" value="FAD-binding/transporter-associated domain-like"/>
    <property type="match status" value="1"/>
</dbReference>
<evidence type="ECO:0000256" key="1">
    <source>
        <dbReference type="ARBA" id="ARBA00005466"/>
    </source>
</evidence>
<dbReference type="Pfam" id="PF06985">
    <property type="entry name" value="HET"/>
    <property type="match status" value="1"/>
</dbReference>
<dbReference type="Gene3D" id="3.30.465.10">
    <property type="match status" value="1"/>
</dbReference>
<dbReference type="InterPro" id="IPR016166">
    <property type="entry name" value="FAD-bd_PCMH"/>
</dbReference>
<name>A0ABR1VKE8_9PEZI</name>
<dbReference type="PANTHER" id="PTHR42973">
    <property type="entry name" value="BINDING OXIDOREDUCTASE, PUTATIVE (AFU_ORTHOLOGUE AFUA_1G17690)-RELATED"/>
    <property type="match status" value="1"/>
</dbReference>
<dbReference type="PANTHER" id="PTHR42973:SF53">
    <property type="entry name" value="FAD-BINDING PCMH-TYPE DOMAIN-CONTAINING PROTEIN-RELATED"/>
    <property type="match status" value="1"/>
</dbReference>
<comment type="caution">
    <text evidence="7">The sequence shown here is derived from an EMBL/GenBank/DDBJ whole genome shotgun (WGS) entry which is preliminary data.</text>
</comment>
<gene>
    <name evidence="7" type="ORF">PG996_005064</name>
</gene>
<feature type="chain" id="PRO_5046420268" evidence="5">
    <location>
        <begin position="23"/>
        <end position="975"/>
    </location>
</feature>
<reference evidence="7 8" key="1">
    <citation type="submission" date="2023-01" db="EMBL/GenBank/DDBJ databases">
        <title>Analysis of 21 Apiospora genomes using comparative genomics revels a genus with tremendous synthesis potential of carbohydrate active enzymes and secondary metabolites.</title>
        <authorList>
            <person name="Sorensen T."/>
        </authorList>
    </citation>
    <scope>NUCLEOTIDE SEQUENCE [LARGE SCALE GENOMIC DNA]</scope>
    <source>
        <strain evidence="7 8">CBS 83171</strain>
    </source>
</reference>
<feature type="domain" description="FAD-binding PCMH-type" evidence="6">
    <location>
        <begin position="36"/>
        <end position="213"/>
    </location>
</feature>
<dbReference type="InterPro" id="IPR050416">
    <property type="entry name" value="FAD-linked_Oxidoreductase"/>
</dbReference>
<keyword evidence="2" id="KW-0285">Flavoprotein</keyword>
<dbReference type="Proteomes" id="UP001446871">
    <property type="component" value="Unassembled WGS sequence"/>
</dbReference>
<keyword evidence="5" id="KW-0732">Signal</keyword>
<feature type="signal peptide" evidence="5">
    <location>
        <begin position="1"/>
        <end position="22"/>
    </location>
</feature>
<evidence type="ECO:0000256" key="3">
    <source>
        <dbReference type="ARBA" id="ARBA00022827"/>
    </source>
</evidence>
<accession>A0ABR1VKE8</accession>
<dbReference type="PROSITE" id="PS51387">
    <property type="entry name" value="FAD_PCMH"/>
    <property type="match status" value="1"/>
</dbReference>
<proteinExistence type="inferred from homology"/>
<evidence type="ECO:0000256" key="4">
    <source>
        <dbReference type="ARBA" id="ARBA00023002"/>
    </source>
</evidence>
<protein>
    <submittedName>
        <fullName evidence="7">FAD binding domain-containing protein</fullName>
    </submittedName>
</protein>
<dbReference type="InterPro" id="IPR010730">
    <property type="entry name" value="HET"/>
</dbReference>
<dbReference type="EMBL" id="JAQQWM010000003">
    <property type="protein sequence ID" value="KAK8071716.1"/>
    <property type="molecule type" value="Genomic_DNA"/>
</dbReference>
<keyword evidence="8" id="KW-1185">Reference proteome</keyword>
<dbReference type="Pfam" id="PF01565">
    <property type="entry name" value="FAD_binding_4"/>
    <property type="match status" value="1"/>
</dbReference>
<organism evidence="7 8">
    <name type="scientific">Apiospora saccharicola</name>
    <dbReference type="NCBI Taxonomy" id="335842"/>
    <lineage>
        <taxon>Eukaryota</taxon>
        <taxon>Fungi</taxon>
        <taxon>Dikarya</taxon>
        <taxon>Ascomycota</taxon>
        <taxon>Pezizomycotina</taxon>
        <taxon>Sordariomycetes</taxon>
        <taxon>Xylariomycetidae</taxon>
        <taxon>Amphisphaeriales</taxon>
        <taxon>Apiosporaceae</taxon>
        <taxon>Apiospora</taxon>
    </lineage>
</organism>
<dbReference type="InterPro" id="IPR006094">
    <property type="entry name" value="Oxid_FAD_bind_N"/>
</dbReference>
<evidence type="ECO:0000313" key="8">
    <source>
        <dbReference type="Proteomes" id="UP001446871"/>
    </source>
</evidence>
<dbReference type="InterPro" id="IPR036318">
    <property type="entry name" value="FAD-bd_PCMH-like_sf"/>
</dbReference>
<evidence type="ECO:0000256" key="5">
    <source>
        <dbReference type="SAM" id="SignalP"/>
    </source>
</evidence>
<evidence type="ECO:0000259" key="6">
    <source>
        <dbReference type="PROSITE" id="PS51387"/>
    </source>
</evidence>
<comment type="similarity">
    <text evidence="1">Belongs to the oxygen-dependent FAD-linked oxidoreductase family.</text>
</comment>
<evidence type="ECO:0000313" key="7">
    <source>
        <dbReference type="EMBL" id="KAK8071716.1"/>
    </source>
</evidence>
<keyword evidence="3" id="KW-0274">FAD</keyword>
<evidence type="ECO:0000256" key="2">
    <source>
        <dbReference type="ARBA" id="ARBA00022630"/>
    </source>
</evidence>
<keyword evidence="4" id="KW-0560">Oxidoreductase</keyword>